<organism evidence="1 2">
    <name type="scientific">Flavobacterium johnsoniae (strain ATCC 17061 / DSM 2064 / JCM 8514 / BCRC 14874 / CCUG 350202 / NBRC 14942 / NCIMB 11054 / UW101)</name>
    <name type="common">Cytophaga johnsonae</name>
    <dbReference type="NCBI Taxonomy" id="376686"/>
    <lineage>
        <taxon>Bacteria</taxon>
        <taxon>Pseudomonadati</taxon>
        <taxon>Bacteroidota</taxon>
        <taxon>Flavobacteriia</taxon>
        <taxon>Flavobacteriales</taxon>
        <taxon>Flavobacteriaceae</taxon>
        <taxon>Flavobacterium</taxon>
    </lineage>
</organism>
<sequence>MLTMRHKYISTQSNEILSYFNSKDMLCFDSKAALKALPESKESAVRELLSDMTKRGLLMRLKEGIYCIIPYEENPETFMPDWHLIAQYLVKDAKYYIGYYSALQIHNLITQPSLKEQIVVSKQMRPSEIKIKDITFQFIYHNENHFFGEKKIWIDDFNKVLCSDLEKTIVDCLFKPDYAGGIVEIARAIHETRDKINFKKLLDYTEKFKSQAVLKRLGFLLEMLEIDNEIVPELLIMKTASYVQLDTELPKSGKMISRWSIQQNLETETIKSAIYT</sequence>
<proteinExistence type="predicted"/>
<dbReference type="STRING" id="376686.Fjoh_4390"/>
<dbReference type="eggNOG" id="COG5340">
    <property type="taxonomic scope" value="Bacteria"/>
</dbReference>
<dbReference type="EMBL" id="CP000685">
    <property type="protein sequence ID" value="ABQ07397.1"/>
    <property type="molecule type" value="Genomic_DNA"/>
</dbReference>
<accession>A5FBM5</accession>
<dbReference type="AlphaFoldDB" id="A5FBM5"/>
<name>A5FBM5_FLAJ1</name>
<dbReference type="KEGG" id="fjo:Fjoh_4390"/>
<keyword evidence="2" id="KW-1185">Reference proteome</keyword>
<dbReference type="Proteomes" id="UP000006694">
    <property type="component" value="Chromosome"/>
</dbReference>
<gene>
    <name evidence="1" type="ordered locus">Fjoh_4390</name>
</gene>
<evidence type="ECO:0000313" key="2">
    <source>
        <dbReference type="Proteomes" id="UP000006694"/>
    </source>
</evidence>
<dbReference type="HOGENOM" id="CLU_082323_0_0_10"/>
<protein>
    <submittedName>
        <fullName evidence="1">Transcriptional regulator-like protein</fullName>
    </submittedName>
</protein>
<reference evidence="1 2" key="1">
    <citation type="journal article" date="2009" name="Appl. Environ. Microbiol.">
        <title>Novel features of the polysaccharide-digesting gliding bacterium Flavobacterium johnsoniae as revealed by genome sequence analysis.</title>
        <authorList>
            <person name="McBride M.J."/>
            <person name="Xie G."/>
            <person name="Martens E.C."/>
            <person name="Lapidus A."/>
            <person name="Henrissat B."/>
            <person name="Rhodes R.G."/>
            <person name="Goltsman E."/>
            <person name="Wang W."/>
            <person name="Xu J."/>
            <person name="Hunnicutt D.W."/>
            <person name="Staroscik A.M."/>
            <person name="Hoover T.R."/>
            <person name="Cheng Y.Q."/>
            <person name="Stein J.L."/>
        </authorList>
    </citation>
    <scope>NUCLEOTIDE SEQUENCE [LARGE SCALE GENOMIC DNA]</scope>
    <source>
        <strain evidence="2">ATCC 17061 / DSM 2064 / JCM 8514 / BCRC 14874 / CCUG 350202 / NBRC 14942 / NCIMB 11054 / UW101</strain>
    </source>
</reference>
<evidence type="ECO:0000313" key="1">
    <source>
        <dbReference type="EMBL" id="ABQ07397.1"/>
    </source>
</evidence>